<evidence type="ECO:0000256" key="2">
    <source>
        <dbReference type="ARBA" id="ARBA00022691"/>
    </source>
</evidence>
<evidence type="ECO:0000256" key="4">
    <source>
        <dbReference type="ARBA" id="ARBA00023004"/>
    </source>
</evidence>
<evidence type="ECO:0000256" key="1">
    <source>
        <dbReference type="ARBA" id="ARBA00001966"/>
    </source>
</evidence>
<dbReference type="Gene3D" id="3.20.20.70">
    <property type="entry name" value="Aldolase class I"/>
    <property type="match status" value="1"/>
</dbReference>
<dbReference type="SFLD" id="SFLDS00029">
    <property type="entry name" value="Radical_SAM"/>
    <property type="match status" value="1"/>
</dbReference>
<dbReference type="PROSITE" id="PS51918">
    <property type="entry name" value="RADICAL_SAM"/>
    <property type="match status" value="1"/>
</dbReference>
<feature type="domain" description="Radical SAM core" evidence="6">
    <location>
        <begin position="90"/>
        <end position="305"/>
    </location>
</feature>
<sequence>MSDLAALPLVLRAERFGGVLFDPADATFIELDEAGFGVLQNYAERGRPPADPVAAALLDAVAAEVTRLEDRAIRIVDVGVPAPDAPVPTLTAPSLVDFQITEQCHLGCPHCYAASTPEGTHARLEDIELALAQIADVGAFQVALGGGEPLLHPALERVLVRCHALGIVPNLTTSGLHLSEGNLDLLARYCGAVGISLEGVGEDFDRCRVSGFRRFERTLDKLLARGIRVVLQVTLDAQSFEHLSAIAAFCRSVRGLYGVIFLAFKPVGRGRGFGTPLAALPHAEVHAKLQRAFFSLAEVTRVGFDCCLTPGVTGSSDAFDVHAAAYLEGCSALRSSIGLQPNLNVLPCTFTPEHVVGNLRDTHLSKIWAGLTTKRFRRHIADRAGDNPRCLDCRKYSYCLGGCPIMDLVNCGRDYLGAAVAGRV</sequence>
<dbReference type="EMBL" id="NRRV01000013">
    <property type="protein sequence ID" value="MBK1630529.1"/>
    <property type="molecule type" value="Genomic_DNA"/>
</dbReference>
<dbReference type="InterPro" id="IPR007197">
    <property type="entry name" value="rSAM"/>
</dbReference>
<evidence type="ECO:0000256" key="3">
    <source>
        <dbReference type="ARBA" id="ARBA00022723"/>
    </source>
</evidence>
<name>A0ABS1CF62_9GAMM</name>
<keyword evidence="5" id="KW-0411">Iron-sulfur</keyword>
<dbReference type="SFLD" id="SFLDG01067">
    <property type="entry name" value="SPASM/twitch_domain_containing"/>
    <property type="match status" value="1"/>
</dbReference>
<organism evidence="7 8">
    <name type="scientific">Thiohalocapsa halophila</name>
    <dbReference type="NCBI Taxonomy" id="69359"/>
    <lineage>
        <taxon>Bacteria</taxon>
        <taxon>Pseudomonadati</taxon>
        <taxon>Pseudomonadota</taxon>
        <taxon>Gammaproteobacteria</taxon>
        <taxon>Chromatiales</taxon>
        <taxon>Chromatiaceae</taxon>
        <taxon>Thiohalocapsa</taxon>
    </lineage>
</organism>
<dbReference type="InterPro" id="IPR058240">
    <property type="entry name" value="rSAM_sf"/>
</dbReference>
<dbReference type="InterPro" id="IPR013785">
    <property type="entry name" value="Aldolase_TIM"/>
</dbReference>
<dbReference type="CDD" id="cd21109">
    <property type="entry name" value="SPASM"/>
    <property type="match status" value="1"/>
</dbReference>
<reference evidence="7 8" key="1">
    <citation type="journal article" date="2020" name="Microorganisms">
        <title>Osmotic Adaptation and Compatible Solute Biosynthesis of Phototrophic Bacteria as Revealed from Genome Analyses.</title>
        <authorList>
            <person name="Imhoff J.F."/>
            <person name="Rahn T."/>
            <person name="Kunzel S."/>
            <person name="Keller A."/>
            <person name="Neulinger S.C."/>
        </authorList>
    </citation>
    <scope>NUCLEOTIDE SEQUENCE [LARGE SCALE GENOMIC DNA]</scope>
    <source>
        <strain evidence="7 8">DSM 6210</strain>
    </source>
</reference>
<dbReference type="SUPFAM" id="SSF102114">
    <property type="entry name" value="Radical SAM enzymes"/>
    <property type="match status" value="1"/>
</dbReference>
<protein>
    <recommendedName>
        <fullName evidence="6">Radical SAM core domain-containing protein</fullName>
    </recommendedName>
</protein>
<comment type="cofactor">
    <cofactor evidence="1">
        <name>[4Fe-4S] cluster</name>
        <dbReference type="ChEBI" id="CHEBI:49883"/>
    </cofactor>
</comment>
<keyword evidence="8" id="KW-1185">Reference proteome</keyword>
<gene>
    <name evidence="7" type="ORF">CKO31_07175</name>
</gene>
<dbReference type="CDD" id="cd01335">
    <property type="entry name" value="Radical_SAM"/>
    <property type="match status" value="1"/>
</dbReference>
<dbReference type="Pfam" id="PF04055">
    <property type="entry name" value="Radical_SAM"/>
    <property type="match status" value="1"/>
</dbReference>
<dbReference type="InterPro" id="IPR023885">
    <property type="entry name" value="4Fe4S-binding_SPASM_dom"/>
</dbReference>
<evidence type="ECO:0000256" key="5">
    <source>
        <dbReference type="ARBA" id="ARBA00023014"/>
    </source>
</evidence>
<comment type="caution">
    <text evidence="7">The sequence shown here is derived from an EMBL/GenBank/DDBJ whole genome shotgun (WGS) entry which is preliminary data.</text>
</comment>
<dbReference type="NCBIfam" id="TIGR04085">
    <property type="entry name" value="rSAM_more_4Fe4S"/>
    <property type="match status" value="1"/>
</dbReference>
<evidence type="ECO:0000259" key="6">
    <source>
        <dbReference type="PROSITE" id="PS51918"/>
    </source>
</evidence>
<dbReference type="PANTHER" id="PTHR11228:SF7">
    <property type="entry name" value="PQQA PEPTIDE CYCLASE"/>
    <property type="match status" value="1"/>
</dbReference>
<dbReference type="InterPro" id="IPR050377">
    <property type="entry name" value="Radical_SAM_PqqE_MftC-like"/>
</dbReference>
<dbReference type="SFLD" id="SFLDG01386">
    <property type="entry name" value="main_SPASM_domain-containing"/>
    <property type="match status" value="1"/>
</dbReference>
<proteinExistence type="predicted"/>
<keyword evidence="3" id="KW-0479">Metal-binding</keyword>
<accession>A0ABS1CF62</accession>
<keyword evidence="4" id="KW-0408">Iron</keyword>
<dbReference type="Pfam" id="PF13186">
    <property type="entry name" value="SPASM"/>
    <property type="match status" value="1"/>
</dbReference>
<evidence type="ECO:0000313" key="8">
    <source>
        <dbReference type="Proteomes" id="UP000748752"/>
    </source>
</evidence>
<keyword evidence="2" id="KW-0949">S-adenosyl-L-methionine</keyword>
<evidence type="ECO:0000313" key="7">
    <source>
        <dbReference type="EMBL" id="MBK1630529.1"/>
    </source>
</evidence>
<dbReference type="PANTHER" id="PTHR11228">
    <property type="entry name" value="RADICAL SAM DOMAIN PROTEIN"/>
    <property type="match status" value="1"/>
</dbReference>
<dbReference type="RefSeq" id="WP_200235481.1">
    <property type="nucleotide sequence ID" value="NZ_NRRV01000013.1"/>
</dbReference>
<dbReference type="Proteomes" id="UP000748752">
    <property type="component" value="Unassembled WGS sequence"/>
</dbReference>